<keyword evidence="3 6" id="KW-0378">Hydrolase</keyword>
<dbReference type="PANTHER" id="PTHR43817:SF1">
    <property type="entry name" value="HYDROLASE, FAMILY 43, PUTATIVE (AFU_ORTHOLOGUE AFUA_3G01660)-RELATED"/>
    <property type="match status" value="1"/>
</dbReference>
<dbReference type="GO" id="GO:0005975">
    <property type="term" value="P:carbohydrate metabolic process"/>
    <property type="evidence" value="ECO:0007669"/>
    <property type="project" value="InterPro"/>
</dbReference>
<dbReference type="Gene3D" id="2.115.10.20">
    <property type="entry name" value="Glycosyl hydrolase domain, family 43"/>
    <property type="match status" value="1"/>
</dbReference>
<evidence type="ECO:0000256" key="7">
    <source>
        <dbReference type="SAM" id="SignalP"/>
    </source>
</evidence>
<name>A0A1W4XBH4_AGRPL</name>
<protein>
    <submittedName>
        <fullName evidence="9">Uncharacterized protein LOC108740373</fullName>
    </submittedName>
</protein>
<feature type="site" description="Important for catalytic activity, responsible for pKa modulation of the active site Glu and correct orientation of both the proton donor and substrate" evidence="5">
    <location>
        <position position="139"/>
    </location>
</feature>
<keyword evidence="2 7" id="KW-0732">Signal</keyword>
<feature type="signal peptide" evidence="7">
    <location>
        <begin position="1"/>
        <end position="17"/>
    </location>
</feature>
<evidence type="ECO:0000256" key="4">
    <source>
        <dbReference type="ARBA" id="ARBA00023295"/>
    </source>
</evidence>
<evidence type="ECO:0000313" key="8">
    <source>
        <dbReference type="Proteomes" id="UP000192223"/>
    </source>
</evidence>
<dbReference type="Pfam" id="PF04616">
    <property type="entry name" value="Glyco_hydro_43"/>
    <property type="match status" value="1"/>
</dbReference>
<accession>A0A1W4XBH4</accession>
<organism evidence="8 9">
    <name type="scientific">Agrilus planipennis</name>
    <name type="common">Emerald ash borer</name>
    <name type="synonym">Agrilus marcopoli</name>
    <dbReference type="NCBI Taxonomy" id="224129"/>
    <lineage>
        <taxon>Eukaryota</taxon>
        <taxon>Metazoa</taxon>
        <taxon>Ecdysozoa</taxon>
        <taxon>Arthropoda</taxon>
        <taxon>Hexapoda</taxon>
        <taxon>Insecta</taxon>
        <taxon>Pterygota</taxon>
        <taxon>Neoptera</taxon>
        <taxon>Endopterygota</taxon>
        <taxon>Coleoptera</taxon>
        <taxon>Polyphaga</taxon>
        <taxon>Elateriformia</taxon>
        <taxon>Buprestoidea</taxon>
        <taxon>Buprestidae</taxon>
        <taxon>Agrilinae</taxon>
        <taxon>Agrilus</taxon>
    </lineage>
</organism>
<reference evidence="9" key="1">
    <citation type="submission" date="2025-08" db="UniProtKB">
        <authorList>
            <consortium name="RefSeq"/>
        </authorList>
    </citation>
    <scope>IDENTIFICATION</scope>
    <source>
        <tissue evidence="9">Entire body</tissue>
    </source>
</reference>
<evidence type="ECO:0000256" key="1">
    <source>
        <dbReference type="ARBA" id="ARBA00009865"/>
    </source>
</evidence>
<dbReference type="SUPFAM" id="SSF75005">
    <property type="entry name" value="Arabinanase/levansucrase/invertase"/>
    <property type="match status" value="1"/>
</dbReference>
<dbReference type="RefSeq" id="XP_018330172.1">
    <property type="nucleotide sequence ID" value="XM_018474670.2"/>
</dbReference>
<dbReference type="CDD" id="cd18820">
    <property type="entry name" value="GH43_LbAraf43-like"/>
    <property type="match status" value="1"/>
</dbReference>
<dbReference type="GO" id="GO:0004553">
    <property type="term" value="F:hydrolase activity, hydrolyzing O-glycosyl compounds"/>
    <property type="evidence" value="ECO:0007669"/>
    <property type="project" value="InterPro"/>
</dbReference>
<evidence type="ECO:0000256" key="3">
    <source>
        <dbReference type="ARBA" id="ARBA00022801"/>
    </source>
</evidence>
<gene>
    <name evidence="9" type="primary">LOC108740373</name>
</gene>
<feature type="chain" id="PRO_5010719121" evidence="7">
    <location>
        <begin position="18"/>
        <end position="322"/>
    </location>
</feature>
<evidence type="ECO:0000256" key="6">
    <source>
        <dbReference type="RuleBase" id="RU361187"/>
    </source>
</evidence>
<evidence type="ECO:0000256" key="5">
    <source>
        <dbReference type="PIRSR" id="PIRSR606710-2"/>
    </source>
</evidence>
<dbReference type="GeneID" id="108740373"/>
<keyword evidence="4 6" id="KW-0326">Glycosidase</keyword>
<dbReference type="OrthoDB" id="272289at2759"/>
<evidence type="ECO:0000256" key="2">
    <source>
        <dbReference type="ARBA" id="ARBA00022729"/>
    </source>
</evidence>
<dbReference type="InterPro" id="IPR006710">
    <property type="entry name" value="Glyco_hydro_43"/>
</dbReference>
<dbReference type="InParanoid" id="A0A1W4XBH4"/>
<dbReference type="Proteomes" id="UP000192223">
    <property type="component" value="Unplaced"/>
</dbReference>
<evidence type="ECO:0000313" key="9">
    <source>
        <dbReference type="RefSeq" id="XP_018330172.1"/>
    </source>
</evidence>
<sequence>MMCKWILLSLLVAAASAIEFTNPIVPQAPDPWMVYYKGFYYFLATTWDNTITIRKASTLAELKNVENKVVYTFDGHTAWAPEIHQVDNRWYLYYAACDPNTQNYGCHRNKVAESVGDDPMGPYQFKATLVDEGDPMELDPTLIKIGDKYYLIGSTQQLYIRELSNPFTLAPGRKAIISSPTYDWERVWENINEGPEPLYHDNRTFVVYSASSCNTSEYKLGLLEFVGSDPLNITHWKKNPTPVFQTNEENHVYGPGHNGFFKSPDGTEDWIVYHANDSPNSGLCTMVRSARAQKFTWGDDGLPIFGVPVADDVELQGPSGEQ</sequence>
<keyword evidence="8" id="KW-1185">Reference proteome</keyword>
<dbReference type="AlphaFoldDB" id="A0A1W4XBH4"/>
<comment type="similarity">
    <text evidence="1 6">Belongs to the glycosyl hydrolase 43 family.</text>
</comment>
<dbReference type="InterPro" id="IPR023296">
    <property type="entry name" value="Glyco_hydro_beta-prop_sf"/>
</dbReference>
<dbReference type="PANTHER" id="PTHR43817">
    <property type="entry name" value="GLYCOSYL HYDROLASE"/>
    <property type="match status" value="1"/>
</dbReference>
<dbReference type="STRING" id="224129.A0A1W4XBH4"/>
<proteinExistence type="inferred from homology"/>
<dbReference type="KEGG" id="apln:108740373"/>